<keyword evidence="2" id="KW-0472">Membrane</keyword>
<dbReference type="CDD" id="cd00866">
    <property type="entry name" value="PEBP_euk"/>
    <property type="match status" value="1"/>
</dbReference>
<sequence>MVFSKSSLLATAAAALAMGSAVSAQSSSAASYDQVAQIQLTFPAAGLTPVPVPASWLDIQGVLNVTFGNVNVSNIGDKLTVAQVQTAPTFRISSQTAAAQSASTFGGSNKFTVAFLDAGVAGKNVSTEVFCHYLGNNFTWDSSTGLLRNQTAARVAYGAPLPATNDGPHRYMQLVFQQFDNFTAPATPAANAAIQRLQLQDYYNNARGGLGKIVAANYIQIEVGSAAAPSSTSAVSQASVTALAASKSSAAGTKTGSSSAAAASGSGSGSGSGKSNAAASMLGSVSMAGIVAVGSAALVGAVVL</sequence>
<evidence type="ECO:0000256" key="2">
    <source>
        <dbReference type="SAM" id="Phobius"/>
    </source>
</evidence>
<reference evidence="4 5" key="1">
    <citation type="submission" date="2017-02" db="EMBL/GenBank/DDBJ databases">
        <authorList>
            <person name="Peterson S.W."/>
        </authorList>
    </citation>
    <scope>NUCLEOTIDE SEQUENCE [LARGE SCALE GENOMIC DNA]</scope>
    <source>
        <strain evidence="4 5">SRS1_H2-8</strain>
    </source>
</reference>
<dbReference type="InterPro" id="IPR008914">
    <property type="entry name" value="PEBP"/>
</dbReference>
<keyword evidence="2" id="KW-0812">Transmembrane</keyword>
<evidence type="ECO:0008006" key="6">
    <source>
        <dbReference type="Google" id="ProtNLM"/>
    </source>
</evidence>
<feature type="signal peptide" evidence="3">
    <location>
        <begin position="1"/>
        <end position="24"/>
    </location>
</feature>
<dbReference type="InterPro" id="IPR036610">
    <property type="entry name" value="PEBP-like_sf"/>
</dbReference>
<proteinExistence type="predicted"/>
<dbReference type="Proteomes" id="UP000239563">
    <property type="component" value="Chromosome I"/>
</dbReference>
<evidence type="ECO:0000313" key="4">
    <source>
        <dbReference type="EMBL" id="SJX60363.1"/>
    </source>
</evidence>
<evidence type="ECO:0000256" key="1">
    <source>
        <dbReference type="SAM" id="MobiDB-lite"/>
    </source>
</evidence>
<name>A0A2N8U7V1_9BASI</name>
<evidence type="ECO:0000256" key="3">
    <source>
        <dbReference type="SAM" id="SignalP"/>
    </source>
</evidence>
<keyword evidence="2" id="KW-1133">Transmembrane helix</keyword>
<dbReference type="SUPFAM" id="SSF49777">
    <property type="entry name" value="PEBP-like"/>
    <property type="match status" value="1"/>
</dbReference>
<keyword evidence="3" id="KW-0732">Signal</keyword>
<gene>
    <name evidence="4" type="ORF">SRS1_11677</name>
</gene>
<organism evidence="4 5">
    <name type="scientific">Sporisorium reilianum f. sp. reilianum</name>
    <dbReference type="NCBI Taxonomy" id="72559"/>
    <lineage>
        <taxon>Eukaryota</taxon>
        <taxon>Fungi</taxon>
        <taxon>Dikarya</taxon>
        <taxon>Basidiomycota</taxon>
        <taxon>Ustilaginomycotina</taxon>
        <taxon>Ustilaginomycetes</taxon>
        <taxon>Ustilaginales</taxon>
        <taxon>Ustilaginaceae</taxon>
        <taxon>Sporisorium</taxon>
    </lineage>
</organism>
<dbReference type="Pfam" id="PF01161">
    <property type="entry name" value="PBP"/>
    <property type="match status" value="1"/>
</dbReference>
<evidence type="ECO:0000313" key="5">
    <source>
        <dbReference type="Proteomes" id="UP000239563"/>
    </source>
</evidence>
<accession>A0A2N8U7V1</accession>
<feature type="compositionally biased region" description="Low complexity" evidence="1">
    <location>
        <begin position="250"/>
        <end position="265"/>
    </location>
</feature>
<feature type="chain" id="PRO_5014608158" description="PEBP-like protein" evidence="3">
    <location>
        <begin position="25"/>
        <end position="304"/>
    </location>
</feature>
<protein>
    <recommendedName>
        <fullName evidence="6">PEBP-like protein</fullName>
    </recommendedName>
</protein>
<dbReference type="InterPro" id="IPR035810">
    <property type="entry name" value="PEBP_euk"/>
</dbReference>
<feature type="transmembrane region" description="Helical" evidence="2">
    <location>
        <begin position="281"/>
        <end position="303"/>
    </location>
</feature>
<dbReference type="Gene3D" id="3.90.280.10">
    <property type="entry name" value="PEBP-like"/>
    <property type="match status" value="1"/>
</dbReference>
<dbReference type="AlphaFoldDB" id="A0A2N8U7V1"/>
<feature type="region of interest" description="Disordered" evidence="1">
    <location>
        <begin position="250"/>
        <end position="270"/>
    </location>
</feature>
<dbReference type="EMBL" id="LT795054">
    <property type="protein sequence ID" value="SJX60363.1"/>
    <property type="molecule type" value="Genomic_DNA"/>
</dbReference>